<sequence length="74" mass="8328">MALTTHDVIGYYSLILGEKPEPMEVAYYLQMFEDVWSLRQRLEFIANCRASSALSARTHQAAPAENHATASIKN</sequence>
<reference evidence="1 2" key="1">
    <citation type="submission" date="2020-08" db="EMBL/GenBank/DDBJ databases">
        <title>Genomic Encyclopedia of Type Strains, Phase IV (KMG-IV): sequencing the most valuable type-strain genomes for metagenomic binning, comparative biology and taxonomic classification.</title>
        <authorList>
            <person name="Goeker M."/>
        </authorList>
    </citation>
    <scope>NUCLEOTIDE SEQUENCE [LARGE SCALE GENOMIC DNA]</scope>
    <source>
        <strain evidence="1 2">DSM 103570</strain>
    </source>
</reference>
<keyword evidence="2" id="KW-1185">Reference proteome</keyword>
<evidence type="ECO:0000313" key="1">
    <source>
        <dbReference type="EMBL" id="MBB4001608.1"/>
    </source>
</evidence>
<dbReference type="AlphaFoldDB" id="A0A7W6MN80"/>
<comment type="caution">
    <text evidence="1">The sequence shown here is derived from an EMBL/GenBank/DDBJ whole genome shotgun (WGS) entry which is preliminary data.</text>
</comment>
<name>A0A7W6MN80_9HYPH</name>
<gene>
    <name evidence="1" type="ORF">GGR03_000655</name>
</gene>
<accession>A0A7W6MN80</accession>
<proteinExistence type="predicted"/>
<dbReference type="EMBL" id="JACIEM010000001">
    <property type="protein sequence ID" value="MBB4001608.1"/>
    <property type="molecule type" value="Genomic_DNA"/>
</dbReference>
<evidence type="ECO:0000313" key="2">
    <source>
        <dbReference type="Proteomes" id="UP000588647"/>
    </source>
</evidence>
<organism evidence="1 2">
    <name type="scientific">Aurantimonas endophytica</name>
    <dbReference type="NCBI Taxonomy" id="1522175"/>
    <lineage>
        <taxon>Bacteria</taxon>
        <taxon>Pseudomonadati</taxon>
        <taxon>Pseudomonadota</taxon>
        <taxon>Alphaproteobacteria</taxon>
        <taxon>Hyphomicrobiales</taxon>
        <taxon>Aurantimonadaceae</taxon>
        <taxon>Aurantimonas</taxon>
    </lineage>
</organism>
<evidence type="ECO:0008006" key="3">
    <source>
        <dbReference type="Google" id="ProtNLM"/>
    </source>
</evidence>
<dbReference type="Proteomes" id="UP000588647">
    <property type="component" value="Unassembled WGS sequence"/>
</dbReference>
<protein>
    <recommendedName>
        <fullName evidence="3">DUF4214 domain-containing protein</fullName>
    </recommendedName>
</protein>
<dbReference type="RefSeq" id="WP_252920104.1">
    <property type="nucleotide sequence ID" value="NZ_JAAAMM010000001.1"/>
</dbReference>